<accession>A0A392UNS0</accession>
<reference evidence="1 2" key="1">
    <citation type="journal article" date="2018" name="Front. Plant Sci.">
        <title>Red Clover (Trifolium pratense) and Zigzag Clover (T. medium) - A Picture of Genomic Similarities and Differences.</title>
        <authorList>
            <person name="Dluhosova J."/>
            <person name="Istvanek J."/>
            <person name="Nedelnik J."/>
            <person name="Repkova J."/>
        </authorList>
    </citation>
    <scope>NUCLEOTIDE SEQUENCE [LARGE SCALE GENOMIC DNA]</scope>
    <source>
        <strain evidence="2">cv. 10/8</strain>
        <tissue evidence="1">Leaf</tissue>
    </source>
</reference>
<organism evidence="1 2">
    <name type="scientific">Trifolium medium</name>
    <dbReference type="NCBI Taxonomy" id="97028"/>
    <lineage>
        <taxon>Eukaryota</taxon>
        <taxon>Viridiplantae</taxon>
        <taxon>Streptophyta</taxon>
        <taxon>Embryophyta</taxon>
        <taxon>Tracheophyta</taxon>
        <taxon>Spermatophyta</taxon>
        <taxon>Magnoliopsida</taxon>
        <taxon>eudicotyledons</taxon>
        <taxon>Gunneridae</taxon>
        <taxon>Pentapetalae</taxon>
        <taxon>rosids</taxon>
        <taxon>fabids</taxon>
        <taxon>Fabales</taxon>
        <taxon>Fabaceae</taxon>
        <taxon>Papilionoideae</taxon>
        <taxon>50 kb inversion clade</taxon>
        <taxon>NPAAA clade</taxon>
        <taxon>Hologalegina</taxon>
        <taxon>IRL clade</taxon>
        <taxon>Trifolieae</taxon>
        <taxon>Trifolium</taxon>
    </lineage>
</organism>
<evidence type="ECO:0000313" key="2">
    <source>
        <dbReference type="Proteomes" id="UP000265520"/>
    </source>
</evidence>
<name>A0A392UNS0_9FABA</name>
<dbReference type="AlphaFoldDB" id="A0A392UNS0"/>
<keyword evidence="2" id="KW-1185">Reference proteome</keyword>
<dbReference type="Proteomes" id="UP000265520">
    <property type="component" value="Unassembled WGS sequence"/>
</dbReference>
<feature type="non-terminal residue" evidence="1">
    <location>
        <position position="34"/>
    </location>
</feature>
<sequence>MWRAITRAIVARGRWIAMPVVSSTSARGRPLFGH</sequence>
<comment type="caution">
    <text evidence="1">The sequence shown here is derived from an EMBL/GenBank/DDBJ whole genome shotgun (WGS) entry which is preliminary data.</text>
</comment>
<protein>
    <submittedName>
        <fullName evidence="1">Uncharacterized protein</fullName>
    </submittedName>
</protein>
<proteinExistence type="predicted"/>
<dbReference type="EMBL" id="LXQA010879109">
    <property type="protein sequence ID" value="MCI75289.1"/>
    <property type="molecule type" value="Genomic_DNA"/>
</dbReference>
<evidence type="ECO:0000313" key="1">
    <source>
        <dbReference type="EMBL" id="MCI75289.1"/>
    </source>
</evidence>